<keyword evidence="2" id="KW-1185">Reference proteome</keyword>
<dbReference type="EMBL" id="BNJQ01000003">
    <property type="protein sequence ID" value="GHP02671.1"/>
    <property type="molecule type" value="Genomic_DNA"/>
</dbReference>
<name>A0A830HAQ1_9CHLO</name>
<gene>
    <name evidence="1" type="ORF">PPROV_000142700</name>
</gene>
<dbReference type="Gene3D" id="3.10.129.120">
    <property type="match status" value="1"/>
</dbReference>
<dbReference type="Proteomes" id="UP000660262">
    <property type="component" value="Unassembled WGS sequence"/>
</dbReference>
<dbReference type="AlphaFoldDB" id="A0A830HAQ1"/>
<sequence>MALKLDARFKEHRISGQSILPGAASLEALLATSQKEIMRRAVAQPFVTSHVQRIALQHTQATNSCVSTQTICVQRASTTRPIASAPFYREWLPPAGLQYGPSFAVATSLRTCGTRISAEVVGDDESACAYTGLAPGVLDAGLHASRARDVRQHSEKGTTGGIAQHQLKVPSALRAIVAMRRNMGQALHTLHVQVHDDGSSDYDFRDNADSTIPVMIVGGLVTKSVATKHSATVADADAKVTCAYEVAWRTAITSVPPSMRGVNRQDESALSLTIGKRCGHVFNVQAHRLLLALLDVVQTRDHGYLRMLTHGALLTPIFEVTRKRNRSSSSAVGAWAALHTASLELSLTTTAVACDGDDLSSAKCSVHSAPRLMSTRGGFGVAVRSGSVSTAQLVNGPTERSVASVSDWQDAFHLIAPRCHPILVKRSAARRWASSFASPCDSVAVADAKVTCAYEVAWRTAITSVPPSMRGVNRQDESALSLTIGKRCGHVFNVQAHRLLLALLDVVQTRDHGYLRMLTHGALLTPIFEVTRKRNRSSSSAVGAWAALHTASLELSLTTTAVACDGDDLSSAKCSVHSAPRLMSTRGGFGVAVRSGSVSTAQLVNGPTERSVASVSDWQDAFHLIAPRCHPILVKRSAARRWASSFASPCDSVAVADAKVTCAYEVAWRTAITSVPPSMRGVNRQDESALSLTIGKRCGHVFNVQAHRLLLALLDVVQTRDHGYLRMLTHGALLTPIFEVTRKRNRSSSSAVGAWAALHTASLELSLTTTAVACDGDDLSSAKCSVHSAPRLMSTRGGFGVAVRSGSVSTAQLVNGPTERSVASVSDWQDAFHLIAPRCHPILVKRSAARRWASSFASPCDSVADADAKVTCAYEVAWRTAITSVPPSMRGVNRQDESALSLTMGKRCGHVFNVQAHRLLLALLDVVQTRDHGYLRMLTHGALLTPIFEVTRKRNRSSSSAVGAWAALHTASLELSLTTTAVACDGDDLSSAKYDADATSAVSNPAPPIAPEESPLATGEAHVLIRSSFGTPPEWQPHRLSLVGTTLELECAKGSSKLALGKFSRALLVESSWVGDSESCVALIPNSSASTPVNRASLYCESEITVLRFENEGDADAWLRNLTLIISEIEAARASLKDATG</sequence>
<evidence type="ECO:0000313" key="2">
    <source>
        <dbReference type="Proteomes" id="UP000660262"/>
    </source>
</evidence>
<evidence type="ECO:0000313" key="1">
    <source>
        <dbReference type="EMBL" id="GHP02671.1"/>
    </source>
</evidence>
<proteinExistence type="predicted"/>
<accession>A0A830HAQ1</accession>
<reference evidence="1" key="1">
    <citation type="submission" date="2020-10" db="EMBL/GenBank/DDBJ databases">
        <title>Unveiling of a novel bifunctional photoreceptor, Dualchrome1, isolated from a cosmopolitan green alga.</title>
        <authorList>
            <person name="Suzuki S."/>
            <person name="Kawachi M."/>
        </authorList>
    </citation>
    <scope>NUCLEOTIDE SEQUENCE</scope>
    <source>
        <strain evidence="1">NIES 2893</strain>
    </source>
</reference>
<comment type="caution">
    <text evidence="1">The sequence shown here is derived from an EMBL/GenBank/DDBJ whole genome shotgun (WGS) entry which is preliminary data.</text>
</comment>
<protein>
    <submittedName>
        <fullName evidence="1">Uncharacterized protein</fullName>
    </submittedName>
</protein>
<organism evidence="1 2">
    <name type="scientific">Pycnococcus provasolii</name>
    <dbReference type="NCBI Taxonomy" id="41880"/>
    <lineage>
        <taxon>Eukaryota</taxon>
        <taxon>Viridiplantae</taxon>
        <taxon>Chlorophyta</taxon>
        <taxon>Pseudoscourfieldiophyceae</taxon>
        <taxon>Pseudoscourfieldiales</taxon>
        <taxon>Pycnococcaceae</taxon>
        <taxon>Pycnococcus</taxon>
    </lineage>
</organism>